<evidence type="ECO:0000259" key="6">
    <source>
        <dbReference type="Pfam" id="PF00294"/>
    </source>
</evidence>
<proteinExistence type="inferred from homology"/>
<reference evidence="7 8" key="1">
    <citation type="submission" date="2016-10" db="EMBL/GenBank/DDBJ databases">
        <authorList>
            <person name="de Groot N.N."/>
        </authorList>
    </citation>
    <scope>NUCLEOTIDE SEQUENCE [LARGE SCALE GENOMIC DNA]</scope>
    <source>
        <strain evidence="7 8">CGMCC 1.11147</strain>
    </source>
</reference>
<evidence type="ECO:0000313" key="7">
    <source>
        <dbReference type="EMBL" id="SDN97950.1"/>
    </source>
</evidence>
<dbReference type="Gene3D" id="3.40.1190.20">
    <property type="match status" value="1"/>
</dbReference>
<keyword evidence="5" id="KW-0067">ATP-binding</keyword>
<dbReference type="STRING" id="1005944.SAMN05192576_3137"/>
<protein>
    <submittedName>
        <fullName evidence="7">Fructokinase</fullName>
    </submittedName>
</protein>
<dbReference type="SUPFAM" id="SSF53613">
    <property type="entry name" value="Ribokinase-like"/>
    <property type="match status" value="1"/>
</dbReference>
<keyword evidence="2" id="KW-0808">Transferase</keyword>
<evidence type="ECO:0000313" key="8">
    <source>
        <dbReference type="Proteomes" id="UP000199004"/>
    </source>
</evidence>
<dbReference type="PANTHER" id="PTHR43085:SF1">
    <property type="entry name" value="PSEUDOURIDINE KINASE-RELATED"/>
    <property type="match status" value="1"/>
</dbReference>
<dbReference type="InterPro" id="IPR011611">
    <property type="entry name" value="PfkB_dom"/>
</dbReference>
<dbReference type="AlphaFoldDB" id="A0A1H0FTI0"/>
<dbReference type="GO" id="GO:0005524">
    <property type="term" value="F:ATP binding"/>
    <property type="evidence" value="ECO:0007669"/>
    <property type="project" value="UniProtKB-KW"/>
</dbReference>
<accession>A0A1H0FTI0</accession>
<dbReference type="PROSITE" id="PS00584">
    <property type="entry name" value="PFKB_KINASES_2"/>
    <property type="match status" value="1"/>
</dbReference>
<feature type="domain" description="Carbohydrate kinase PfkB" evidence="6">
    <location>
        <begin position="4"/>
        <end position="281"/>
    </location>
</feature>
<evidence type="ECO:0000256" key="2">
    <source>
        <dbReference type="ARBA" id="ARBA00022679"/>
    </source>
</evidence>
<keyword evidence="4 7" id="KW-0418">Kinase</keyword>
<evidence type="ECO:0000256" key="4">
    <source>
        <dbReference type="ARBA" id="ARBA00022777"/>
    </source>
</evidence>
<evidence type="ECO:0000256" key="5">
    <source>
        <dbReference type="ARBA" id="ARBA00022840"/>
    </source>
</evidence>
<dbReference type="RefSeq" id="WP_245715313.1">
    <property type="nucleotide sequence ID" value="NZ_BKAE01000020.1"/>
</dbReference>
<dbReference type="Proteomes" id="UP000199004">
    <property type="component" value="Unassembled WGS sequence"/>
</dbReference>
<name>A0A1H0FTI0_9ACTN</name>
<sequence>MDPYVLVVGESLVDVVLEPDGSRTEWPGGSAANVAVALARLGRPVRFATAYADDARGRAIAEHLGRDDVVLATDPYAVERTSSAEATIAADGSASYVFDLDWRLNPLGDESPRFVHVCSIGAVLKPGADDVLAIVERLTGATVTYDINARPAITGTGAGLVARVERVVAASHLVKASDEDLAALYPGRSLIDAAAHLLGLGPRAVAVTRGAGGATWLDAGGVVEVEAPSVTVADTIGAGDTFSAAIVDALWDDPGRDPAEVLAHAVRAAAVTVSRPGADPPYRHELG</sequence>
<dbReference type="PANTHER" id="PTHR43085">
    <property type="entry name" value="HEXOKINASE FAMILY MEMBER"/>
    <property type="match status" value="1"/>
</dbReference>
<dbReference type="InterPro" id="IPR002173">
    <property type="entry name" value="Carboh/pur_kinase_PfkB_CS"/>
</dbReference>
<dbReference type="InterPro" id="IPR029056">
    <property type="entry name" value="Ribokinase-like"/>
</dbReference>
<evidence type="ECO:0000256" key="1">
    <source>
        <dbReference type="ARBA" id="ARBA00010688"/>
    </source>
</evidence>
<comment type="similarity">
    <text evidence="1">Belongs to the carbohydrate kinase PfkB family.</text>
</comment>
<dbReference type="Pfam" id="PF00294">
    <property type="entry name" value="PfkB"/>
    <property type="match status" value="1"/>
</dbReference>
<gene>
    <name evidence="7" type="ORF">SAMN05192576_3137</name>
</gene>
<organism evidence="7 8">
    <name type="scientific">Nocardioides szechwanensis</name>
    <dbReference type="NCBI Taxonomy" id="1005944"/>
    <lineage>
        <taxon>Bacteria</taxon>
        <taxon>Bacillati</taxon>
        <taxon>Actinomycetota</taxon>
        <taxon>Actinomycetes</taxon>
        <taxon>Propionibacteriales</taxon>
        <taxon>Nocardioidaceae</taxon>
        <taxon>Nocardioides</taxon>
    </lineage>
</organism>
<dbReference type="GO" id="GO:0016301">
    <property type="term" value="F:kinase activity"/>
    <property type="evidence" value="ECO:0007669"/>
    <property type="project" value="UniProtKB-KW"/>
</dbReference>
<evidence type="ECO:0000256" key="3">
    <source>
        <dbReference type="ARBA" id="ARBA00022741"/>
    </source>
</evidence>
<dbReference type="EMBL" id="FNIC01000005">
    <property type="protein sequence ID" value="SDN97950.1"/>
    <property type="molecule type" value="Genomic_DNA"/>
</dbReference>
<keyword evidence="8" id="KW-1185">Reference proteome</keyword>
<dbReference type="InterPro" id="IPR050306">
    <property type="entry name" value="PfkB_Carbo_kinase"/>
</dbReference>
<keyword evidence="3" id="KW-0547">Nucleotide-binding</keyword>